<keyword evidence="2" id="KW-1185">Reference proteome</keyword>
<organism evidence="1 2">
    <name type="scientific">Paenibacillus agaridevorans</name>
    <dbReference type="NCBI Taxonomy" id="171404"/>
    <lineage>
        <taxon>Bacteria</taxon>
        <taxon>Bacillati</taxon>
        <taxon>Bacillota</taxon>
        <taxon>Bacilli</taxon>
        <taxon>Bacillales</taxon>
        <taxon>Paenibacillaceae</taxon>
        <taxon>Paenibacillus</taxon>
    </lineage>
</organism>
<reference evidence="1 2" key="1">
    <citation type="submission" date="2017-08" db="EMBL/GenBank/DDBJ databases">
        <title>Substantial Increase in Enzyme Production by Combined Drug-Resistance Mutations in Paenibacillus agaridevorans.</title>
        <authorList>
            <person name="Tanaka Y."/>
            <person name="Funane K."/>
            <person name="Hosaka T."/>
            <person name="Shiwa Y."/>
            <person name="Fujita N."/>
            <person name="Miyazaki T."/>
            <person name="Yoshikawa H."/>
            <person name="Murakami K."/>
            <person name="Kasahara K."/>
            <person name="Inaoka T."/>
            <person name="Hiraga Y."/>
            <person name="Ochi K."/>
        </authorList>
    </citation>
    <scope>NUCLEOTIDE SEQUENCE [LARGE SCALE GENOMIC DNA]</scope>
    <source>
        <strain evidence="1 2">T-3040</strain>
    </source>
</reference>
<dbReference type="Proteomes" id="UP000245202">
    <property type="component" value="Unassembled WGS sequence"/>
</dbReference>
<gene>
    <name evidence="1" type="ORF">PAT3040_06670</name>
</gene>
<evidence type="ECO:0000313" key="2">
    <source>
        <dbReference type="Proteomes" id="UP000245202"/>
    </source>
</evidence>
<dbReference type="RefSeq" id="WP_108996032.1">
    <property type="nucleotide sequence ID" value="NZ_BDQX01000430.1"/>
</dbReference>
<evidence type="ECO:0000313" key="1">
    <source>
        <dbReference type="EMBL" id="GBG11822.1"/>
    </source>
</evidence>
<proteinExistence type="predicted"/>
<name>A0A2R5EYP0_9BACL</name>
<dbReference type="AlphaFoldDB" id="A0A2R5EYP0"/>
<comment type="caution">
    <text evidence="1">The sequence shown here is derived from an EMBL/GenBank/DDBJ whole genome shotgun (WGS) entry which is preliminary data.</text>
</comment>
<protein>
    <submittedName>
        <fullName evidence="1">Uncharacterized protein</fullName>
    </submittedName>
</protein>
<sequence length="161" mass="18042">MYKLLLIMMMMTVWMAVHLMGVEEELAMKTLSQSKRAINRAAHAAAQQLDKEALGNGELRINPQTAAETAMNYLGGNLLVDDEGVPLDNSFLLDPIEVLVFDIVNGDQTFPYVYRNDEHQFEAVLRKPGVVLIVKVVYPRAFRVLEPIEWEIRGAAELVAG</sequence>
<accession>A0A2R5EYP0</accession>
<dbReference type="EMBL" id="BDQX01000430">
    <property type="protein sequence ID" value="GBG11822.1"/>
    <property type="molecule type" value="Genomic_DNA"/>
</dbReference>